<evidence type="ECO:0000256" key="2">
    <source>
        <dbReference type="SAM" id="SignalP"/>
    </source>
</evidence>
<keyword evidence="4" id="KW-1185">Reference proteome</keyword>
<name>A0ABU9DDN7_9BACL</name>
<evidence type="ECO:0000313" key="4">
    <source>
        <dbReference type="Proteomes" id="UP001469365"/>
    </source>
</evidence>
<feature type="compositionally biased region" description="Low complexity" evidence="1">
    <location>
        <begin position="55"/>
        <end position="78"/>
    </location>
</feature>
<gene>
    <name evidence="3" type="ORF">WMW72_03575</name>
</gene>
<dbReference type="RefSeq" id="WP_341414024.1">
    <property type="nucleotide sequence ID" value="NZ_JBBPCC010000001.1"/>
</dbReference>
<accession>A0ABU9DDN7</accession>
<feature type="signal peptide" evidence="2">
    <location>
        <begin position="1"/>
        <end position="22"/>
    </location>
</feature>
<keyword evidence="2" id="KW-0732">Signal</keyword>
<evidence type="ECO:0000313" key="3">
    <source>
        <dbReference type="EMBL" id="MEK8126984.1"/>
    </source>
</evidence>
<feature type="chain" id="PRO_5046513159" evidence="2">
    <location>
        <begin position="23"/>
        <end position="234"/>
    </location>
</feature>
<feature type="compositionally biased region" description="Polar residues" evidence="1">
    <location>
        <begin position="79"/>
        <end position="90"/>
    </location>
</feature>
<dbReference type="Proteomes" id="UP001469365">
    <property type="component" value="Unassembled WGS sequence"/>
</dbReference>
<feature type="region of interest" description="Disordered" evidence="1">
    <location>
        <begin position="55"/>
        <end position="90"/>
    </location>
</feature>
<comment type="caution">
    <text evidence="3">The sequence shown here is derived from an EMBL/GenBank/DDBJ whole genome shotgun (WGS) entry which is preliminary data.</text>
</comment>
<dbReference type="EMBL" id="JBBPCC010000001">
    <property type="protein sequence ID" value="MEK8126984.1"/>
    <property type="molecule type" value="Genomic_DNA"/>
</dbReference>
<reference evidence="3 4" key="1">
    <citation type="submission" date="2024-04" db="EMBL/GenBank/DDBJ databases">
        <title>draft genome sequnece of Paenibacillus filicis.</title>
        <authorList>
            <person name="Kim D.-U."/>
        </authorList>
    </citation>
    <scope>NUCLEOTIDE SEQUENCE [LARGE SCALE GENOMIC DNA]</scope>
    <source>
        <strain evidence="3 4">KACC14197</strain>
    </source>
</reference>
<organism evidence="3 4">
    <name type="scientific">Paenibacillus filicis</name>
    <dbReference type="NCBI Taxonomy" id="669464"/>
    <lineage>
        <taxon>Bacteria</taxon>
        <taxon>Bacillati</taxon>
        <taxon>Bacillota</taxon>
        <taxon>Bacilli</taxon>
        <taxon>Bacillales</taxon>
        <taxon>Paenibacillaceae</taxon>
        <taxon>Paenibacillus</taxon>
    </lineage>
</organism>
<protein>
    <submittedName>
        <fullName evidence="3">YHYH domain-containing protein</fullName>
    </submittedName>
</protein>
<dbReference type="InterPro" id="IPR047773">
    <property type="entry name" value="YHYH_dom_bact"/>
</dbReference>
<dbReference type="NCBIfam" id="NF033223">
    <property type="entry name" value="YHYH_alt"/>
    <property type="match status" value="1"/>
</dbReference>
<sequence>MNPRSLALSLVLFLGVASSVSAHPGRTDAKGGHTCRTNCEKWGLKYGEYHYHNGGSSSGSSSSSSSSGSSSSSSKSGSTTPSESASALSRTETAISVKSPDFSVSINGQQIDNATSSYPVFVYKDITYFPMTWSYTQALGLETKWDADVGFVIRKTDNPASPLALDTGKAAGAWKAKLPSFSIFVNDAWVDNAKEDYPVLVMNDVTYFPMTWHYAVEELSLTTKFENNTFYISK</sequence>
<proteinExistence type="predicted"/>
<evidence type="ECO:0000256" key="1">
    <source>
        <dbReference type="SAM" id="MobiDB-lite"/>
    </source>
</evidence>